<evidence type="ECO:0000313" key="3">
    <source>
        <dbReference type="Proteomes" id="UP001249020"/>
    </source>
</evidence>
<feature type="signal peptide" evidence="1">
    <location>
        <begin position="1"/>
        <end position="19"/>
    </location>
</feature>
<dbReference type="AlphaFoldDB" id="A0AAW8R8T9"/>
<keyword evidence="3" id="KW-1185">Reference proteome</keyword>
<reference evidence="2 3" key="1">
    <citation type="submission" date="2023-09" db="EMBL/GenBank/DDBJ databases">
        <authorList>
            <person name="Rey-Velasco X."/>
        </authorList>
    </citation>
    <scope>NUCLEOTIDE SEQUENCE [LARGE SCALE GENOMIC DNA]</scope>
    <source>
        <strain evidence="2 3">W409</strain>
    </source>
</reference>
<accession>A0AAW8R8T9</accession>
<dbReference type="RefSeq" id="WP_311363121.1">
    <property type="nucleotide sequence ID" value="NZ_JAVRIE010000012.1"/>
</dbReference>
<keyword evidence="1" id="KW-0732">Signal</keyword>
<sequence length="145" mass="16242">MKKYLYVLILLSLISGCSALNTKQKASFYNEGLVEIINFSTSLQGRKIANEPSLTQSKLEVIFIFEPGNERNISASISIKPTGVENDILSFQRGWTANAVQLESNKVRAEFSSIFLAREDELSPNKSQEISVLIRKLTDLGWNVK</sequence>
<dbReference type="Proteomes" id="UP001249020">
    <property type="component" value="Unassembled WGS sequence"/>
</dbReference>
<evidence type="ECO:0000313" key="2">
    <source>
        <dbReference type="EMBL" id="MDT0584350.1"/>
    </source>
</evidence>
<organism evidence="2 3">
    <name type="scientific">Brumicola blandensis</name>
    <dbReference type="NCBI Taxonomy" id="3075611"/>
    <lineage>
        <taxon>Bacteria</taxon>
        <taxon>Pseudomonadati</taxon>
        <taxon>Pseudomonadota</taxon>
        <taxon>Gammaproteobacteria</taxon>
        <taxon>Alteromonadales</taxon>
        <taxon>Alteromonadaceae</taxon>
        <taxon>Brumicola</taxon>
    </lineage>
</organism>
<protein>
    <recommendedName>
        <fullName evidence="4">Lipoprotein</fullName>
    </recommendedName>
</protein>
<dbReference type="EMBL" id="JAVRIE010000012">
    <property type="protein sequence ID" value="MDT0584350.1"/>
    <property type="molecule type" value="Genomic_DNA"/>
</dbReference>
<proteinExistence type="predicted"/>
<evidence type="ECO:0000256" key="1">
    <source>
        <dbReference type="SAM" id="SignalP"/>
    </source>
</evidence>
<dbReference type="PROSITE" id="PS51257">
    <property type="entry name" value="PROKAR_LIPOPROTEIN"/>
    <property type="match status" value="1"/>
</dbReference>
<gene>
    <name evidence="2" type="ORF">RM544_17505</name>
</gene>
<comment type="caution">
    <text evidence="2">The sequence shown here is derived from an EMBL/GenBank/DDBJ whole genome shotgun (WGS) entry which is preliminary data.</text>
</comment>
<evidence type="ECO:0008006" key="4">
    <source>
        <dbReference type="Google" id="ProtNLM"/>
    </source>
</evidence>
<name>A0AAW8R8T9_9ALTE</name>
<feature type="chain" id="PRO_5043712503" description="Lipoprotein" evidence="1">
    <location>
        <begin position="20"/>
        <end position="145"/>
    </location>
</feature>